<dbReference type="InterPro" id="IPR032675">
    <property type="entry name" value="LRR_dom_sf"/>
</dbReference>
<evidence type="ECO:0000313" key="1">
    <source>
        <dbReference type="EMBL" id="KAF5362161.1"/>
    </source>
</evidence>
<dbReference type="EMBL" id="JAACJO010000002">
    <property type="protein sequence ID" value="KAF5362161.1"/>
    <property type="molecule type" value="Genomic_DNA"/>
</dbReference>
<evidence type="ECO:0008006" key="3">
    <source>
        <dbReference type="Google" id="ProtNLM"/>
    </source>
</evidence>
<evidence type="ECO:0000313" key="2">
    <source>
        <dbReference type="Proteomes" id="UP000559027"/>
    </source>
</evidence>
<reference evidence="1 2" key="1">
    <citation type="journal article" date="2020" name="ISME J.">
        <title>Uncovering the hidden diversity of litter-decomposition mechanisms in mushroom-forming fungi.</title>
        <authorList>
            <person name="Floudas D."/>
            <person name="Bentzer J."/>
            <person name="Ahren D."/>
            <person name="Johansson T."/>
            <person name="Persson P."/>
            <person name="Tunlid A."/>
        </authorList>
    </citation>
    <scope>NUCLEOTIDE SEQUENCE [LARGE SCALE GENOMIC DNA]</scope>
    <source>
        <strain evidence="1 2">CBS 146.42</strain>
    </source>
</reference>
<dbReference type="Gene3D" id="3.80.10.10">
    <property type="entry name" value="Ribonuclease Inhibitor"/>
    <property type="match status" value="1"/>
</dbReference>
<proteinExistence type="predicted"/>
<gene>
    <name evidence="1" type="ORF">D9756_002157</name>
</gene>
<organism evidence="1 2">
    <name type="scientific">Leucocoprinus leucothites</name>
    <dbReference type="NCBI Taxonomy" id="201217"/>
    <lineage>
        <taxon>Eukaryota</taxon>
        <taxon>Fungi</taxon>
        <taxon>Dikarya</taxon>
        <taxon>Basidiomycota</taxon>
        <taxon>Agaricomycotina</taxon>
        <taxon>Agaricomycetes</taxon>
        <taxon>Agaricomycetidae</taxon>
        <taxon>Agaricales</taxon>
        <taxon>Agaricineae</taxon>
        <taxon>Agaricaceae</taxon>
        <taxon>Leucocoprinus</taxon>
    </lineage>
</organism>
<name>A0A8H5GC25_9AGAR</name>
<dbReference type="Proteomes" id="UP000559027">
    <property type="component" value="Unassembled WGS sequence"/>
</dbReference>
<dbReference type="SUPFAM" id="SSF52047">
    <property type="entry name" value="RNI-like"/>
    <property type="match status" value="1"/>
</dbReference>
<protein>
    <recommendedName>
        <fullName evidence="3">F-box domain-containing protein</fullName>
    </recommendedName>
</protein>
<accession>A0A8H5GC25</accession>
<sequence>MVNVCSQCGKPTSLSSGPFHSVRDEIDFINQETSHIDDQIRLLCEQKASLTRRLNQLRSTTRVIPPETLSLIFQHTCCFKKATTLSEYQRQINVLPLIRIGTVCSLWRQIAWSTPAIWSTVIADIRTRNAKSTTFILELCLRNAGTVPLTLDLRFYEQDLLSWGMDPAIIKTIADLVLKHPGNAERIRVLLLQDPPIVWVDHFSERLHNLESLTLAGFTAGVNWTDITFPRLPSLRHLSVSDMWHRITMTSAEGITVLKLSNTCIDSCVGLLRQCMNVEECQFEADQSDRDESEDGQARNIISSSITFPRLRVFTWPFSTGRSNLSLFQHMRLAVLERLRISCPLIRGSIPPPAIEVLKAFFDRSPSTFRILELDQWSCTRENVSLLFPSLPSSTKKLLLADCPETFTTHILRGLNPNLGESKALPLLDNLQAEAISKQGYQLLLQTLENREEGRVTPFRVLLPKPSLRQQDMAKQLEKFVEYKGDQGFQIKLEFFARYR</sequence>
<dbReference type="AlphaFoldDB" id="A0A8H5GC25"/>
<comment type="caution">
    <text evidence="1">The sequence shown here is derived from an EMBL/GenBank/DDBJ whole genome shotgun (WGS) entry which is preliminary data.</text>
</comment>
<dbReference type="OrthoDB" id="3030719at2759"/>
<keyword evidence="2" id="KW-1185">Reference proteome</keyword>